<feature type="compositionally biased region" description="Polar residues" evidence="1">
    <location>
        <begin position="132"/>
        <end position="149"/>
    </location>
</feature>
<name>A0A834MKA1_RHYFE</name>
<evidence type="ECO:0000256" key="1">
    <source>
        <dbReference type="SAM" id="MobiDB-lite"/>
    </source>
</evidence>
<keyword evidence="3" id="KW-1185">Reference proteome</keyword>
<proteinExistence type="predicted"/>
<gene>
    <name evidence="2" type="ORF">GWI33_000833</name>
</gene>
<comment type="caution">
    <text evidence="2">The sequence shown here is derived from an EMBL/GenBank/DDBJ whole genome shotgun (WGS) entry which is preliminary data.</text>
</comment>
<feature type="region of interest" description="Disordered" evidence="1">
    <location>
        <begin position="132"/>
        <end position="151"/>
    </location>
</feature>
<dbReference type="Gene3D" id="2.30.29.30">
    <property type="entry name" value="Pleckstrin-homology domain (PH domain)/Phosphotyrosine-binding domain (PTB)"/>
    <property type="match status" value="1"/>
</dbReference>
<protein>
    <submittedName>
        <fullName evidence="2">Uncharacterized protein</fullName>
    </submittedName>
</protein>
<dbReference type="AlphaFoldDB" id="A0A834MKA1"/>
<evidence type="ECO:0000313" key="3">
    <source>
        <dbReference type="Proteomes" id="UP000625711"/>
    </source>
</evidence>
<dbReference type="EMBL" id="JAACXV010000116">
    <property type="protein sequence ID" value="KAF7283320.1"/>
    <property type="molecule type" value="Genomic_DNA"/>
</dbReference>
<dbReference type="InterPro" id="IPR011993">
    <property type="entry name" value="PH-like_dom_sf"/>
</dbReference>
<organism evidence="2 3">
    <name type="scientific">Rhynchophorus ferrugineus</name>
    <name type="common">Red palm weevil</name>
    <name type="synonym">Curculio ferrugineus</name>
    <dbReference type="NCBI Taxonomy" id="354439"/>
    <lineage>
        <taxon>Eukaryota</taxon>
        <taxon>Metazoa</taxon>
        <taxon>Ecdysozoa</taxon>
        <taxon>Arthropoda</taxon>
        <taxon>Hexapoda</taxon>
        <taxon>Insecta</taxon>
        <taxon>Pterygota</taxon>
        <taxon>Neoptera</taxon>
        <taxon>Endopterygota</taxon>
        <taxon>Coleoptera</taxon>
        <taxon>Polyphaga</taxon>
        <taxon>Cucujiformia</taxon>
        <taxon>Curculionidae</taxon>
        <taxon>Dryophthorinae</taxon>
        <taxon>Rhynchophorus</taxon>
    </lineage>
</organism>
<evidence type="ECO:0000313" key="2">
    <source>
        <dbReference type="EMBL" id="KAF7283320.1"/>
    </source>
</evidence>
<feature type="region of interest" description="Disordered" evidence="1">
    <location>
        <begin position="182"/>
        <end position="203"/>
    </location>
</feature>
<dbReference type="Proteomes" id="UP000625711">
    <property type="component" value="Unassembled WGS sequence"/>
</dbReference>
<sequence length="268" mass="31154">MDIYSHLHIKRMMKDAPYGSGIVIRKFVHKENQYHTLVFCMKQSETPNFLRQQWLAAFRMAKHGRKLIENFRIYEQEVKADCIRTELLKCAYLKQATADALEKDNARQLTARENQKIDNIVSRFMQVYNEKNNSESGIQSDESGAASSLKTDKAPHANALEAVMDFFSKYKEEDFLHDHELPEPEEDLTDTEGNLQDPSTSRKKIVDIPGSTYAERVMGLQQKISNYTIIQKLKRVFELEKRRRDQLLAIAQEVSTSSNCYFFPFNIN</sequence>
<reference evidence="2" key="1">
    <citation type="submission" date="2020-08" db="EMBL/GenBank/DDBJ databases">
        <title>Genome sequencing and assembly of the red palm weevil Rhynchophorus ferrugineus.</title>
        <authorList>
            <person name="Dias G.B."/>
            <person name="Bergman C.M."/>
            <person name="Manee M."/>
        </authorList>
    </citation>
    <scope>NUCLEOTIDE SEQUENCE</scope>
    <source>
        <strain evidence="2">AA-2017</strain>
        <tissue evidence="2">Whole larva</tissue>
    </source>
</reference>
<accession>A0A834MKA1</accession>